<evidence type="ECO:0000313" key="2">
    <source>
        <dbReference type="Proteomes" id="UP000249082"/>
    </source>
</evidence>
<accession>A0A2W5NQP8</accession>
<name>A0A2W5NQP8_9SPHN</name>
<protein>
    <submittedName>
        <fullName evidence="1">Uncharacterized protein</fullName>
    </submittedName>
</protein>
<reference evidence="1 2" key="1">
    <citation type="submission" date="2017-08" db="EMBL/GenBank/DDBJ databases">
        <title>Infants hospitalized years apart are colonized by the same room-sourced microbial strains.</title>
        <authorList>
            <person name="Brooks B."/>
            <person name="Olm M.R."/>
            <person name="Firek B.A."/>
            <person name="Baker R."/>
            <person name="Thomas B.C."/>
            <person name="Morowitz M.J."/>
            <person name="Banfield J.F."/>
        </authorList>
    </citation>
    <scope>NUCLEOTIDE SEQUENCE [LARGE SCALE GENOMIC DNA]</scope>
    <source>
        <strain evidence="1">S2_005_002_R2_33</strain>
    </source>
</reference>
<evidence type="ECO:0000313" key="1">
    <source>
        <dbReference type="EMBL" id="PZQ55274.1"/>
    </source>
</evidence>
<dbReference type="AlphaFoldDB" id="A0A2W5NQP8"/>
<dbReference type="Proteomes" id="UP000249082">
    <property type="component" value="Unassembled WGS sequence"/>
</dbReference>
<proteinExistence type="predicted"/>
<sequence length="134" mass="14812">MMPTIVFAEYERLPMLVALSRMPSPSCTVWDETMRCHVQRAVPNFHVFRHADMYPRIADRALDAVRLAEQRGRPREAGRTFATGTAVTFADAGFEGLTGYVEGMQGRYAVVAFPGFSVPVKIAAHSLLPARQAA</sequence>
<gene>
    <name evidence="1" type="ORF">DI555_07960</name>
</gene>
<comment type="caution">
    <text evidence="1">The sequence shown here is derived from an EMBL/GenBank/DDBJ whole genome shotgun (WGS) entry which is preliminary data.</text>
</comment>
<dbReference type="EMBL" id="QFPX01000006">
    <property type="protein sequence ID" value="PZQ55274.1"/>
    <property type="molecule type" value="Genomic_DNA"/>
</dbReference>
<organism evidence="1 2">
    <name type="scientific">Novosphingobium pentaromativorans</name>
    <dbReference type="NCBI Taxonomy" id="205844"/>
    <lineage>
        <taxon>Bacteria</taxon>
        <taxon>Pseudomonadati</taxon>
        <taxon>Pseudomonadota</taxon>
        <taxon>Alphaproteobacteria</taxon>
        <taxon>Sphingomonadales</taxon>
        <taxon>Sphingomonadaceae</taxon>
        <taxon>Novosphingobium</taxon>
    </lineage>
</organism>